<evidence type="ECO:0000256" key="1">
    <source>
        <dbReference type="ARBA" id="ARBA00004202"/>
    </source>
</evidence>
<dbReference type="Proteomes" id="UP000309992">
    <property type="component" value="Unassembled WGS sequence"/>
</dbReference>
<evidence type="ECO:0000259" key="6">
    <source>
        <dbReference type="PROSITE" id="PS50893"/>
    </source>
</evidence>
<evidence type="ECO:0000256" key="4">
    <source>
        <dbReference type="ARBA" id="ARBA00022840"/>
    </source>
</evidence>
<dbReference type="InterPro" id="IPR003593">
    <property type="entry name" value="AAA+_ATPase"/>
</dbReference>
<dbReference type="SMART" id="SM00382">
    <property type="entry name" value="AAA"/>
    <property type="match status" value="1"/>
</dbReference>
<comment type="subcellular location">
    <subcellularLocation>
        <location evidence="1">Cell membrane</location>
        <topology evidence="1">Peripheral membrane protein</topology>
    </subcellularLocation>
</comment>
<protein>
    <submittedName>
        <fullName evidence="7">ABC transporter ATP-binding protein</fullName>
    </submittedName>
</protein>
<sequence length="306" mass="33209">MAVIEIDGVRKRYGATVAADDVSLTVERGEIFGLLGPNGAGKTTLVECVSGLRKPDAGRIRVFGLDPRRDRARLRQVLGVQLQQGYLPEALRVGEAVTLYRSFYRDGADPRRLVADLGLGEQWDSPFGKLSGGQAQRLSIALALVGRPRIAVLDELSTGLDPHGRRNIWEIVERIRDTGVTVVLVSHLLEEVHRLCDRVAVLDRGRVVALDTPDALVASEGGGQRIRLRVSEPLDLAVLEALPGVTGVREDDGELVVSGTREALPVVTAELVRRSVTITALRLEEATLDDAYLAITGRATEENPHD</sequence>
<dbReference type="CDD" id="cd03230">
    <property type="entry name" value="ABC_DR_subfamily_A"/>
    <property type="match status" value="1"/>
</dbReference>
<dbReference type="PROSITE" id="PS50893">
    <property type="entry name" value="ABC_TRANSPORTER_2"/>
    <property type="match status" value="1"/>
</dbReference>
<dbReference type="SUPFAM" id="SSF52540">
    <property type="entry name" value="P-loop containing nucleoside triphosphate hydrolases"/>
    <property type="match status" value="1"/>
</dbReference>
<evidence type="ECO:0000313" key="7">
    <source>
        <dbReference type="EMBL" id="TKG72194.1"/>
    </source>
</evidence>
<dbReference type="PANTHER" id="PTHR42711:SF16">
    <property type="entry name" value="ABC TRANSPORTER ATP-BINDING PROTEIN"/>
    <property type="match status" value="1"/>
</dbReference>
<evidence type="ECO:0000256" key="5">
    <source>
        <dbReference type="ARBA" id="ARBA00023251"/>
    </source>
</evidence>
<dbReference type="InterPro" id="IPR017871">
    <property type="entry name" value="ABC_transporter-like_CS"/>
</dbReference>
<keyword evidence="4 7" id="KW-0067">ATP-binding</keyword>
<dbReference type="GO" id="GO:0005524">
    <property type="term" value="F:ATP binding"/>
    <property type="evidence" value="ECO:0007669"/>
    <property type="project" value="UniProtKB-KW"/>
</dbReference>
<proteinExistence type="predicted"/>
<comment type="caution">
    <text evidence="7">The sequence shown here is derived from an EMBL/GenBank/DDBJ whole genome shotgun (WGS) entry which is preliminary data.</text>
</comment>
<keyword evidence="3" id="KW-0547">Nucleotide-binding</keyword>
<dbReference type="InterPro" id="IPR050763">
    <property type="entry name" value="ABC_transporter_ATP-binding"/>
</dbReference>
<dbReference type="InterPro" id="IPR003439">
    <property type="entry name" value="ABC_transporter-like_ATP-bd"/>
</dbReference>
<dbReference type="InterPro" id="IPR027417">
    <property type="entry name" value="P-loop_NTPase"/>
</dbReference>
<reference evidence="7 8" key="1">
    <citation type="journal article" date="2015" name="Antonie Van Leeuwenhoek">
        <title>Prauserella endophytica sp. nov., an endophytic actinobacterium isolated from Tamarix taklamakanensis.</title>
        <authorList>
            <person name="Liu J.M."/>
            <person name="Habden X."/>
            <person name="Guo L."/>
            <person name="Tuo L."/>
            <person name="Jiang Z.K."/>
            <person name="Liu S.W."/>
            <person name="Liu X.F."/>
            <person name="Chen L."/>
            <person name="Li R.F."/>
            <person name="Zhang Y.Q."/>
            <person name="Sun C.H."/>
        </authorList>
    </citation>
    <scope>NUCLEOTIDE SEQUENCE [LARGE SCALE GENOMIC DNA]</scope>
    <source>
        <strain evidence="7 8">CGMCC 4.7182</strain>
    </source>
</reference>
<name>A0ABY2SA47_9PSEU</name>
<evidence type="ECO:0000256" key="2">
    <source>
        <dbReference type="ARBA" id="ARBA00022448"/>
    </source>
</evidence>
<dbReference type="EMBL" id="SWMS01000003">
    <property type="protein sequence ID" value="TKG72194.1"/>
    <property type="molecule type" value="Genomic_DNA"/>
</dbReference>
<evidence type="ECO:0000256" key="3">
    <source>
        <dbReference type="ARBA" id="ARBA00022741"/>
    </source>
</evidence>
<gene>
    <name evidence="7" type="ORF">FCN18_08005</name>
</gene>
<dbReference type="RefSeq" id="WP_137094190.1">
    <property type="nucleotide sequence ID" value="NZ_SWMS01000003.1"/>
</dbReference>
<dbReference type="PANTHER" id="PTHR42711">
    <property type="entry name" value="ABC TRANSPORTER ATP-BINDING PROTEIN"/>
    <property type="match status" value="1"/>
</dbReference>
<feature type="domain" description="ABC transporter" evidence="6">
    <location>
        <begin position="4"/>
        <end position="229"/>
    </location>
</feature>
<evidence type="ECO:0000313" key="8">
    <source>
        <dbReference type="Proteomes" id="UP000309992"/>
    </source>
</evidence>
<accession>A0ABY2SA47</accession>
<dbReference type="PROSITE" id="PS00211">
    <property type="entry name" value="ABC_TRANSPORTER_1"/>
    <property type="match status" value="1"/>
</dbReference>
<organism evidence="7 8">
    <name type="scientific">Prauserella endophytica</name>
    <dbReference type="NCBI Taxonomy" id="1592324"/>
    <lineage>
        <taxon>Bacteria</taxon>
        <taxon>Bacillati</taxon>
        <taxon>Actinomycetota</taxon>
        <taxon>Actinomycetes</taxon>
        <taxon>Pseudonocardiales</taxon>
        <taxon>Pseudonocardiaceae</taxon>
        <taxon>Prauserella</taxon>
        <taxon>Prauserella coralliicola group</taxon>
    </lineage>
</organism>
<dbReference type="Pfam" id="PF00005">
    <property type="entry name" value="ABC_tran"/>
    <property type="match status" value="1"/>
</dbReference>
<keyword evidence="8" id="KW-1185">Reference proteome</keyword>
<keyword evidence="5" id="KW-0046">Antibiotic resistance</keyword>
<dbReference type="Gene3D" id="3.40.50.300">
    <property type="entry name" value="P-loop containing nucleotide triphosphate hydrolases"/>
    <property type="match status" value="1"/>
</dbReference>
<keyword evidence="2" id="KW-0813">Transport</keyword>